<dbReference type="InterPro" id="IPR002178">
    <property type="entry name" value="PTS_EIIA_type-2_dom"/>
</dbReference>
<keyword evidence="1" id="KW-0808">Transferase</keyword>
<dbReference type="InterPro" id="IPR007737">
    <property type="entry name" value="Mga_HTH"/>
</dbReference>
<dbReference type="Pfam" id="PF05043">
    <property type="entry name" value="Mga"/>
    <property type="match status" value="1"/>
</dbReference>
<dbReference type="eggNOG" id="COG3711">
    <property type="taxonomic scope" value="Bacteria"/>
</dbReference>
<dbReference type="Pfam" id="PF00874">
    <property type="entry name" value="PRD"/>
    <property type="match status" value="2"/>
</dbReference>
<dbReference type="Proteomes" id="UP000000845">
    <property type="component" value="Chromosome"/>
</dbReference>
<keyword evidence="5" id="KW-0804">Transcription</keyword>
<keyword evidence="2" id="KW-0677">Repeat</keyword>
<feature type="domain" description="PRD" evidence="8">
    <location>
        <begin position="314"/>
        <end position="421"/>
    </location>
</feature>
<dbReference type="InterPro" id="IPR036634">
    <property type="entry name" value="PRD_sf"/>
</dbReference>
<feature type="domain" description="PRD" evidence="8">
    <location>
        <begin position="202"/>
        <end position="310"/>
    </location>
</feature>
<dbReference type="EMBL" id="CP001739">
    <property type="protein sequence ID" value="ACZ10389.1"/>
    <property type="molecule type" value="Genomic_DNA"/>
</dbReference>
<evidence type="ECO:0000256" key="2">
    <source>
        <dbReference type="ARBA" id="ARBA00022737"/>
    </source>
</evidence>
<dbReference type="Gene3D" id="1.10.10.10">
    <property type="entry name" value="Winged helix-like DNA-binding domain superfamily/Winged helix DNA-binding domain"/>
    <property type="match status" value="1"/>
</dbReference>
<keyword evidence="3" id="KW-0805">Transcription regulation</keyword>
<name>D1ARA3_SEBTE</name>
<dbReference type="InterPro" id="IPR036388">
    <property type="entry name" value="WH-like_DNA-bd_sf"/>
</dbReference>
<evidence type="ECO:0000313" key="9">
    <source>
        <dbReference type="EMBL" id="ACZ10389.1"/>
    </source>
</evidence>
<evidence type="ECO:0000256" key="3">
    <source>
        <dbReference type="ARBA" id="ARBA00023015"/>
    </source>
</evidence>
<dbReference type="STRING" id="526218.Sterm_3555"/>
<dbReference type="Gene3D" id="1.10.1790.10">
    <property type="entry name" value="PRD domain"/>
    <property type="match status" value="1"/>
</dbReference>
<dbReference type="GO" id="GO:0006355">
    <property type="term" value="P:regulation of DNA-templated transcription"/>
    <property type="evidence" value="ECO:0007669"/>
    <property type="project" value="InterPro"/>
</dbReference>
<dbReference type="PROSITE" id="PS51094">
    <property type="entry name" value="PTS_EIIA_TYPE_2"/>
    <property type="match status" value="1"/>
</dbReference>
<dbReference type="SUPFAM" id="SSF63520">
    <property type="entry name" value="PTS-regulatory domain, PRD"/>
    <property type="match status" value="2"/>
</dbReference>
<dbReference type="AlphaFoldDB" id="D1ARA3"/>
<reference evidence="10" key="1">
    <citation type="submission" date="2009-09" db="EMBL/GenBank/DDBJ databases">
        <title>The complete chromosome of Sebaldella termitidis ATCC 33386.</title>
        <authorList>
            <consortium name="US DOE Joint Genome Institute (JGI-PGF)"/>
            <person name="Lucas S."/>
            <person name="Copeland A."/>
            <person name="Lapidus A."/>
            <person name="Glavina del Rio T."/>
            <person name="Dalin E."/>
            <person name="Tice H."/>
            <person name="Bruce D."/>
            <person name="Goodwin L."/>
            <person name="Pitluck S."/>
            <person name="Kyrpides N."/>
            <person name="Mavromatis K."/>
            <person name="Ivanova N."/>
            <person name="Mikhailova N."/>
            <person name="Sims D."/>
            <person name="Meincke L."/>
            <person name="Brettin T."/>
            <person name="Detter J.C."/>
            <person name="Han C."/>
            <person name="Larimer F."/>
            <person name="Land M."/>
            <person name="Hauser L."/>
            <person name="Markowitz V."/>
            <person name="Cheng J.F."/>
            <person name="Hugenholtz P."/>
            <person name="Woyke T."/>
            <person name="Wu D."/>
            <person name="Eisen J.A."/>
        </authorList>
    </citation>
    <scope>NUCLEOTIDE SEQUENCE [LARGE SCALE GENOMIC DNA]</scope>
    <source>
        <strain evidence="10">ATCC 33386 / NCTC 11300</strain>
    </source>
</reference>
<dbReference type="HOGENOM" id="CLU_013442_1_1_0"/>
<evidence type="ECO:0000259" key="6">
    <source>
        <dbReference type="PROSITE" id="PS51094"/>
    </source>
</evidence>
<accession>D1ARA3</accession>
<dbReference type="GO" id="GO:0008982">
    <property type="term" value="F:protein-N(PI)-phosphohistidine-sugar phosphotransferase activity"/>
    <property type="evidence" value="ECO:0007669"/>
    <property type="project" value="InterPro"/>
</dbReference>
<dbReference type="InterPro" id="IPR050661">
    <property type="entry name" value="BglG_antiterminators"/>
</dbReference>
<dbReference type="PANTHER" id="PTHR30185">
    <property type="entry name" value="CRYPTIC BETA-GLUCOSIDE BGL OPERON ANTITERMINATOR"/>
    <property type="match status" value="1"/>
</dbReference>
<evidence type="ECO:0000313" key="10">
    <source>
        <dbReference type="Proteomes" id="UP000000845"/>
    </source>
</evidence>
<dbReference type="Gene3D" id="3.40.50.2300">
    <property type="match status" value="1"/>
</dbReference>
<dbReference type="SUPFAM" id="SSF55804">
    <property type="entry name" value="Phoshotransferase/anion transport protein"/>
    <property type="match status" value="1"/>
</dbReference>
<dbReference type="eggNOG" id="COG1762">
    <property type="taxonomic scope" value="Bacteria"/>
</dbReference>
<evidence type="ECO:0000259" key="7">
    <source>
        <dbReference type="PROSITE" id="PS51099"/>
    </source>
</evidence>
<sequence>MLVNTPEKKEVSNILNERHIKILDILNGYKETDVKFLSEKLYTIPKTIRYDIKNLNYYLKKYKLPIIEDNKYLRFQKGFNLESFLKNMEVKDYKFSERERTEFIVIRILFNTQEKLTTEKLAFELGVSELTIKKDLKILREEIKDRELALQFDKKRGFLVTGDEEKIRQKQLKYYVDYNIGYSRNNTEAIPDFLKFEIKKILTDYRKNIDTEDLYKYVENLSGSLDRIVSNEAHEVLVLYIMILVKRLQAGSHTEEKPVLNEYLLMTKEYEVISNSINELESKYKISIHKNEVLKIVDYLLGSHTYNFDYSFYENWVETEILVRKIINEVDKYTEVEITKDELLFEGLLNHIKPTIYRIKNNIFFPGLVLEEIINTEKELLEIVGKSLADLENYIGCKISNIETALFTVHFKLAIERAKEKQVKIYRILLVCSTGYATSNLLSQQLSAEYNIEIADLIPYYKVFDYDLSDIDLIISTIDIEEGIIKKNINIIKVGVVLSDSDRENLRNTGVNKRMSRIKLTEILEILNSSENFQNMDNLGDSLINRFGGKILDDREDDGTAVKERLSSFLTLGNIMVSDKKTDWIETVNTAGGILLKNGYINEGYIKNIIGNINKNGVYMVLKNEFILLHAEKQNNVFKTGIAFLRKKFPVEFPGKYMVRNILAISCHSKEELSGSFEDILKLSENTGFLEELEDVRDSEAVFCLIKKYTEI</sequence>
<dbReference type="Pfam" id="PF00359">
    <property type="entry name" value="PTS_EIIA_2"/>
    <property type="match status" value="1"/>
</dbReference>
<evidence type="ECO:0000256" key="1">
    <source>
        <dbReference type="ARBA" id="ARBA00022679"/>
    </source>
</evidence>
<evidence type="ECO:0000256" key="4">
    <source>
        <dbReference type="ARBA" id="ARBA00023159"/>
    </source>
</evidence>
<dbReference type="InterPro" id="IPR036095">
    <property type="entry name" value="PTS_EIIB-like_sf"/>
</dbReference>
<reference evidence="9 10" key="2">
    <citation type="journal article" date="2010" name="Stand. Genomic Sci.">
        <title>Complete genome sequence of Sebaldella termitidis type strain (NCTC 11300).</title>
        <authorList>
            <person name="Harmon-Smith M."/>
            <person name="Celia L."/>
            <person name="Chertkov O."/>
            <person name="Lapidus A."/>
            <person name="Copeland A."/>
            <person name="Glavina Del Rio T."/>
            <person name="Nolan M."/>
            <person name="Lucas S."/>
            <person name="Tice H."/>
            <person name="Cheng J.F."/>
            <person name="Han C."/>
            <person name="Detter J.C."/>
            <person name="Bruce D."/>
            <person name="Goodwin L."/>
            <person name="Pitluck S."/>
            <person name="Pati A."/>
            <person name="Liolios K."/>
            <person name="Ivanova N."/>
            <person name="Mavromatis K."/>
            <person name="Mikhailova N."/>
            <person name="Chen A."/>
            <person name="Palaniappan K."/>
            <person name="Land M."/>
            <person name="Hauser L."/>
            <person name="Chang Y.J."/>
            <person name="Jeffries C.D."/>
            <person name="Brettin T."/>
            <person name="Goker M."/>
            <person name="Beck B."/>
            <person name="Bristow J."/>
            <person name="Eisen J.A."/>
            <person name="Markowitz V."/>
            <person name="Hugenholtz P."/>
            <person name="Kyrpides N.C."/>
            <person name="Klenk H.P."/>
            <person name="Chen F."/>
        </authorList>
    </citation>
    <scope>NUCLEOTIDE SEQUENCE [LARGE SCALE GENOMIC DNA]</scope>
    <source>
        <strain evidence="10">ATCC 33386 / NCTC 11300</strain>
    </source>
</reference>
<dbReference type="Gene3D" id="3.40.930.10">
    <property type="entry name" value="Mannitol-specific EII, Chain A"/>
    <property type="match status" value="1"/>
</dbReference>
<dbReference type="GO" id="GO:0009401">
    <property type="term" value="P:phosphoenolpyruvate-dependent sugar phosphotransferase system"/>
    <property type="evidence" value="ECO:0007669"/>
    <property type="project" value="InterPro"/>
</dbReference>
<protein>
    <submittedName>
        <fullName evidence="9">PTS modulated transcriptional regulator, MtlR family</fullName>
    </submittedName>
</protein>
<evidence type="ECO:0000256" key="5">
    <source>
        <dbReference type="ARBA" id="ARBA00023163"/>
    </source>
</evidence>
<dbReference type="InterPro" id="IPR011608">
    <property type="entry name" value="PRD"/>
</dbReference>
<feature type="domain" description="PTS EIIA type-2" evidence="6">
    <location>
        <begin position="568"/>
        <end position="709"/>
    </location>
</feature>
<proteinExistence type="predicted"/>
<dbReference type="InterPro" id="IPR016152">
    <property type="entry name" value="PTrfase/Anion_transptr"/>
</dbReference>
<dbReference type="InterPro" id="IPR013011">
    <property type="entry name" value="PTS_EIIB_2"/>
</dbReference>
<dbReference type="PANTHER" id="PTHR30185:SF18">
    <property type="entry name" value="TRANSCRIPTIONAL REGULATOR MTLR"/>
    <property type="match status" value="1"/>
</dbReference>
<keyword evidence="4" id="KW-0010">Activator</keyword>
<dbReference type="PROSITE" id="PS51372">
    <property type="entry name" value="PRD_2"/>
    <property type="match status" value="2"/>
</dbReference>
<dbReference type="SUPFAM" id="SSF52794">
    <property type="entry name" value="PTS system IIB component-like"/>
    <property type="match status" value="1"/>
</dbReference>
<feature type="domain" description="PTS EIIB type-2" evidence="7">
    <location>
        <begin position="426"/>
        <end position="518"/>
    </location>
</feature>
<organism evidence="9 10">
    <name type="scientific">Sebaldella termitidis (strain ATCC 33386 / NCTC 11300)</name>
    <dbReference type="NCBI Taxonomy" id="526218"/>
    <lineage>
        <taxon>Bacteria</taxon>
        <taxon>Fusobacteriati</taxon>
        <taxon>Fusobacteriota</taxon>
        <taxon>Fusobacteriia</taxon>
        <taxon>Fusobacteriales</taxon>
        <taxon>Leptotrichiaceae</taxon>
        <taxon>Sebaldella</taxon>
    </lineage>
</organism>
<keyword evidence="10" id="KW-1185">Reference proteome</keyword>
<gene>
    <name evidence="9" type="ordered locus">Sterm_3555</name>
</gene>
<dbReference type="PROSITE" id="PS51099">
    <property type="entry name" value="PTS_EIIB_TYPE_2"/>
    <property type="match status" value="1"/>
</dbReference>
<dbReference type="CDD" id="cd05568">
    <property type="entry name" value="PTS_IIB_bgl_like"/>
    <property type="match status" value="1"/>
</dbReference>
<evidence type="ECO:0000259" key="8">
    <source>
        <dbReference type="PROSITE" id="PS51372"/>
    </source>
</evidence>
<dbReference type="KEGG" id="str:Sterm_3555"/>